<evidence type="ECO:0000256" key="1">
    <source>
        <dbReference type="ARBA" id="ARBA00001946"/>
    </source>
</evidence>
<dbReference type="InterPro" id="IPR029060">
    <property type="entry name" value="PIN-like_dom_sf"/>
</dbReference>
<dbReference type="EMBL" id="MGDB01000146">
    <property type="protein sequence ID" value="OGL38446.1"/>
    <property type="molecule type" value="Genomic_DNA"/>
</dbReference>
<evidence type="ECO:0000256" key="3">
    <source>
        <dbReference type="ARBA" id="ARBA00022722"/>
    </source>
</evidence>
<dbReference type="Gene3D" id="3.40.50.1010">
    <property type="entry name" value="5'-nuclease"/>
    <property type="match status" value="1"/>
</dbReference>
<gene>
    <name evidence="9" type="ORF">A2042_08465</name>
</gene>
<evidence type="ECO:0000256" key="4">
    <source>
        <dbReference type="ARBA" id="ARBA00022723"/>
    </source>
</evidence>
<dbReference type="SUPFAM" id="SSF88723">
    <property type="entry name" value="PIN domain-like"/>
    <property type="match status" value="1"/>
</dbReference>
<keyword evidence="4" id="KW-0479">Metal-binding</keyword>
<dbReference type="CDD" id="cd09881">
    <property type="entry name" value="PIN_VapC4-5_FitB-like"/>
    <property type="match status" value="1"/>
</dbReference>
<feature type="domain" description="PIN" evidence="8">
    <location>
        <begin position="4"/>
        <end position="124"/>
    </location>
</feature>
<accession>A0A1F7RA32</accession>
<comment type="similarity">
    <text evidence="7">Belongs to the PINc/VapC protein family.</text>
</comment>
<dbReference type="Pfam" id="PF01850">
    <property type="entry name" value="PIN"/>
    <property type="match status" value="1"/>
</dbReference>
<dbReference type="GO" id="GO:0004518">
    <property type="term" value="F:nuclease activity"/>
    <property type="evidence" value="ECO:0007669"/>
    <property type="project" value="UniProtKB-KW"/>
</dbReference>
<reference evidence="9 10" key="1">
    <citation type="journal article" date="2016" name="Nat. Commun.">
        <title>Thousands of microbial genomes shed light on interconnected biogeochemical processes in an aquifer system.</title>
        <authorList>
            <person name="Anantharaman K."/>
            <person name="Brown C.T."/>
            <person name="Hug L.A."/>
            <person name="Sharon I."/>
            <person name="Castelle C.J."/>
            <person name="Probst A.J."/>
            <person name="Thomas B.C."/>
            <person name="Singh A."/>
            <person name="Wilkins M.J."/>
            <person name="Karaoz U."/>
            <person name="Brodie E.L."/>
            <person name="Williams K.H."/>
            <person name="Hubbard S.S."/>
            <person name="Banfield J.F."/>
        </authorList>
    </citation>
    <scope>NUCLEOTIDE SEQUENCE [LARGE SCALE GENOMIC DNA]</scope>
</reference>
<evidence type="ECO:0000256" key="6">
    <source>
        <dbReference type="ARBA" id="ARBA00022842"/>
    </source>
</evidence>
<dbReference type="InterPro" id="IPR002716">
    <property type="entry name" value="PIN_dom"/>
</dbReference>
<keyword evidence="2" id="KW-1277">Toxin-antitoxin system</keyword>
<dbReference type="InterPro" id="IPR050556">
    <property type="entry name" value="Type_II_TA_system_RNase"/>
</dbReference>
<evidence type="ECO:0000313" key="9">
    <source>
        <dbReference type="EMBL" id="OGL38446.1"/>
    </source>
</evidence>
<proteinExistence type="inferred from homology"/>
<evidence type="ECO:0000256" key="2">
    <source>
        <dbReference type="ARBA" id="ARBA00022649"/>
    </source>
</evidence>
<comment type="cofactor">
    <cofactor evidence="1">
        <name>Mg(2+)</name>
        <dbReference type="ChEBI" id="CHEBI:18420"/>
    </cofactor>
</comment>
<dbReference type="PANTHER" id="PTHR33653:SF1">
    <property type="entry name" value="RIBONUCLEASE VAPC2"/>
    <property type="match status" value="1"/>
</dbReference>
<comment type="caution">
    <text evidence="9">The sequence shown here is derived from an EMBL/GenBank/DDBJ whole genome shotgun (WGS) entry which is preliminary data.</text>
</comment>
<dbReference type="AlphaFoldDB" id="A0A1F7RA32"/>
<evidence type="ECO:0000313" key="10">
    <source>
        <dbReference type="Proteomes" id="UP000178526"/>
    </source>
</evidence>
<dbReference type="PANTHER" id="PTHR33653">
    <property type="entry name" value="RIBONUCLEASE VAPC2"/>
    <property type="match status" value="1"/>
</dbReference>
<sequence length="134" mass="15214">MEFLFDTNHVSKILEGNESIVLKVNSLKDASSRFGISVSILGELFFAAYASKRKEENLLKLRRFLEDIIIWEYDEIAAEEFGRIQAEQKSKGKPIPSIDAQIAAVARVHKLTVLTNDQHFSFIDGLSSVENWLK</sequence>
<dbReference type="GO" id="GO:0046872">
    <property type="term" value="F:metal ion binding"/>
    <property type="evidence" value="ECO:0007669"/>
    <property type="project" value="UniProtKB-KW"/>
</dbReference>
<dbReference type="GO" id="GO:0016787">
    <property type="term" value="F:hydrolase activity"/>
    <property type="evidence" value="ECO:0007669"/>
    <property type="project" value="UniProtKB-KW"/>
</dbReference>
<dbReference type="Proteomes" id="UP000178526">
    <property type="component" value="Unassembled WGS sequence"/>
</dbReference>
<evidence type="ECO:0000259" key="8">
    <source>
        <dbReference type="Pfam" id="PF01850"/>
    </source>
</evidence>
<keyword evidence="6" id="KW-0460">Magnesium</keyword>
<keyword evidence="5" id="KW-0378">Hydrolase</keyword>
<organism evidence="9 10">
    <name type="scientific">Candidatus Schekmanbacteria bacterium GWA2_38_11</name>
    <dbReference type="NCBI Taxonomy" id="1817876"/>
    <lineage>
        <taxon>Bacteria</taxon>
        <taxon>Candidatus Schekmaniibacteriota</taxon>
    </lineage>
</organism>
<evidence type="ECO:0000256" key="7">
    <source>
        <dbReference type="ARBA" id="ARBA00038093"/>
    </source>
</evidence>
<protein>
    <recommendedName>
        <fullName evidence="8">PIN domain-containing protein</fullName>
    </recommendedName>
</protein>
<name>A0A1F7RA32_9BACT</name>
<evidence type="ECO:0000256" key="5">
    <source>
        <dbReference type="ARBA" id="ARBA00022801"/>
    </source>
</evidence>
<keyword evidence="3" id="KW-0540">Nuclease</keyword>